<evidence type="ECO:0000313" key="2">
    <source>
        <dbReference type="EMBL" id="ASF42758.1"/>
    </source>
</evidence>
<sequence>MTDYFKSIRPFNDNEVPKALLQIKDTPLIQAMMAYAFPEDTPAQRVERLLACQKVSDFQVDIMYQVVTKAIEKSITEFTCDGFSALDPKKGYVFVSNHRDIILDTSLLNVALHDNHLSMTASAMGDNLLKKKYLKILAMLNRNIVIYRSLPPREALEHSKLVSEYIHHCISEEHRNVWIAQREGRTKNGDDRTQQGVLKMLTLNTPQSVTPLQYLKTLNIVPMSISYEFDPTDVLKLPALIAQHNGVEYVKSKKEDFENIIQGLIGQKGRVHISVGQPFYEQIDTIEAAHQHLNKQLQALAECLDRAIHQQYKLFPANYIAYDLLNNTSIYKDCYNEKEFRQFERRMNNRSKSEDLSQEKFLEMYANPVKNKFDGNQ</sequence>
<accession>A0A1Z4BNB8</accession>
<dbReference type="KEGG" id="capn:CBG49_06535"/>
<dbReference type="GO" id="GO:0042840">
    <property type="term" value="P:D-glucuronate catabolic process"/>
    <property type="evidence" value="ECO:0007669"/>
    <property type="project" value="TreeGrafter"/>
</dbReference>
<dbReference type="PANTHER" id="PTHR30068:SF3">
    <property type="entry name" value="PHOSPHOLIPID_GLYCEROL ACYLTRANSFERASE DOMAIN-CONTAINING PROTEIN"/>
    <property type="match status" value="1"/>
</dbReference>
<dbReference type="GO" id="GO:0016746">
    <property type="term" value="F:acyltransferase activity"/>
    <property type="evidence" value="ECO:0007669"/>
    <property type="project" value="UniProtKB-KW"/>
</dbReference>
<dbReference type="GO" id="GO:0019698">
    <property type="term" value="P:D-galacturonate catabolic process"/>
    <property type="evidence" value="ECO:0007669"/>
    <property type="project" value="TreeGrafter"/>
</dbReference>
<dbReference type="Pfam" id="PF01553">
    <property type="entry name" value="Acyltransferase"/>
    <property type="match status" value="1"/>
</dbReference>
<dbReference type="InterPro" id="IPR002123">
    <property type="entry name" value="Plipid/glycerol_acylTrfase"/>
</dbReference>
<dbReference type="PANTHER" id="PTHR30068">
    <property type="entry name" value="URONATE ISOMERASE"/>
    <property type="match status" value="1"/>
</dbReference>
<keyword evidence="3" id="KW-1185">Reference proteome</keyword>
<reference evidence="3" key="1">
    <citation type="submission" date="2017-06" db="EMBL/GenBank/DDBJ databases">
        <title>Complete genome sequence of Capnocytophaga sp. KCOM 1579 (=ChDC OS43) isolated from a human refractory periapical abscess lesion.</title>
        <authorList>
            <person name="Kook J.-K."/>
            <person name="Park S.-N."/>
            <person name="Lim Y.K."/>
            <person name="Roh H."/>
        </authorList>
    </citation>
    <scope>NUCLEOTIDE SEQUENCE [LARGE SCALE GENOMIC DNA]</scope>
    <source>
        <strain evidence="3">ChDC OS43</strain>
    </source>
</reference>
<dbReference type="RefSeq" id="WP_009413413.1">
    <property type="nucleotide sequence ID" value="NZ_CP022022.1"/>
</dbReference>
<keyword evidence="2" id="KW-0808">Transferase</keyword>
<dbReference type="EMBL" id="CP022022">
    <property type="protein sequence ID" value="ASF42758.1"/>
    <property type="molecule type" value="Genomic_DNA"/>
</dbReference>
<organism evidence="2 3">
    <name type="scientific">Capnocytophaga endodontalis</name>
    <dbReference type="NCBI Taxonomy" id="2708117"/>
    <lineage>
        <taxon>Bacteria</taxon>
        <taxon>Pseudomonadati</taxon>
        <taxon>Bacteroidota</taxon>
        <taxon>Flavobacteriia</taxon>
        <taxon>Flavobacteriales</taxon>
        <taxon>Flavobacteriaceae</taxon>
        <taxon>Capnocytophaga</taxon>
    </lineage>
</organism>
<name>A0A1Z4BNB8_9FLAO</name>
<keyword evidence="2" id="KW-0012">Acyltransferase</keyword>
<protein>
    <submittedName>
        <fullName evidence="2">Glycerol acyltransferase</fullName>
    </submittedName>
</protein>
<evidence type="ECO:0000259" key="1">
    <source>
        <dbReference type="Pfam" id="PF01553"/>
    </source>
</evidence>
<dbReference type="Proteomes" id="UP000197007">
    <property type="component" value="Chromosome"/>
</dbReference>
<gene>
    <name evidence="2" type="ORF">CBG49_06535</name>
</gene>
<proteinExistence type="predicted"/>
<dbReference type="AlphaFoldDB" id="A0A1Z4BNB8"/>
<dbReference type="SUPFAM" id="SSF69593">
    <property type="entry name" value="Glycerol-3-phosphate (1)-acyltransferase"/>
    <property type="match status" value="1"/>
</dbReference>
<evidence type="ECO:0000313" key="3">
    <source>
        <dbReference type="Proteomes" id="UP000197007"/>
    </source>
</evidence>
<feature type="domain" description="Phospholipid/glycerol acyltransferase" evidence="1">
    <location>
        <begin position="84"/>
        <end position="190"/>
    </location>
</feature>